<dbReference type="Proteomes" id="UP000556026">
    <property type="component" value="Unassembled WGS sequence"/>
</dbReference>
<evidence type="ECO:0000313" key="3">
    <source>
        <dbReference type="Proteomes" id="UP000556026"/>
    </source>
</evidence>
<dbReference type="EMBL" id="BLXX01000001">
    <property type="protein sequence ID" value="GFO58159.1"/>
    <property type="molecule type" value="Genomic_DNA"/>
</dbReference>
<comment type="caution">
    <text evidence="2">The sequence shown here is derived from an EMBL/GenBank/DDBJ whole genome shotgun (WGS) entry which is preliminary data.</text>
</comment>
<organism evidence="2 3">
    <name type="scientific">Geomonas silvestris</name>
    <dbReference type="NCBI Taxonomy" id="2740184"/>
    <lineage>
        <taxon>Bacteria</taxon>
        <taxon>Pseudomonadati</taxon>
        <taxon>Thermodesulfobacteriota</taxon>
        <taxon>Desulfuromonadia</taxon>
        <taxon>Geobacterales</taxon>
        <taxon>Geobacteraceae</taxon>
        <taxon>Geomonas</taxon>
    </lineage>
</organism>
<keyword evidence="3" id="KW-1185">Reference proteome</keyword>
<feature type="signal peptide" evidence="1">
    <location>
        <begin position="1"/>
        <end position="16"/>
    </location>
</feature>
<protein>
    <recommendedName>
        <fullName evidence="4">Lipoprotein</fullName>
    </recommendedName>
</protein>
<reference evidence="3" key="1">
    <citation type="submission" date="2020-06" db="EMBL/GenBank/DDBJ databases">
        <title>Draft genomic sequence of Geomonas sp. Red330.</title>
        <authorList>
            <person name="Itoh H."/>
            <person name="Zhenxing X."/>
            <person name="Ushijima N."/>
            <person name="Masuda Y."/>
            <person name="Shiratori Y."/>
            <person name="Senoo K."/>
        </authorList>
    </citation>
    <scope>NUCLEOTIDE SEQUENCE [LARGE SCALE GENOMIC DNA]</scope>
    <source>
        <strain evidence="3">Red330</strain>
    </source>
</reference>
<feature type="chain" id="PRO_5028053644" description="Lipoprotein" evidence="1">
    <location>
        <begin position="17"/>
        <end position="146"/>
    </location>
</feature>
<gene>
    <name evidence="2" type="ORF">GMST_04840</name>
</gene>
<dbReference type="PROSITE" id="PS51257">
    <property type="entry name" value="PROKAR_LIPOPROTEIN"/>
    <property type="match status" value="1"/>
</dbReference>
<sequence length="146" mass="15637">MKQTVAAVLLSVVVFAAGCATTAPTAKDPFTTLPQQYSQFDMKLAWETKVSDDGVLVSGVIRSTRWLFAEGLTVWVSVVGPDGKVAASDGALIAPSVLNLGDQGSFDILLPVRPQPGSHLTFIYRYNGVDDIEGSAFWIQSFDAKL</sequence>
<accession>A0A6V8MER0</accession>
<dbReference type="AlphaFoldDB" id="A0A6V8MER0"/>
<evidence type="ECO:0008006" key="4">
    <source>
        <dbReference type="Google" id="ProtNLM"/>
    </source>
</evidence>
<evidence type="ECO:0000256" key="1">
    <source>
        <dbReference type="SAM" id="SignalP"/>
    </source>
</evidence>
<evidence type="ECO:0000313" key="2">
    <source>
        <dbReference type="EMBL" id="GFO58159.1"/>
    </source>
</evidence>
<keyword evidence="1" id="KW-0732">Signal</keyword>
<proteinExistence type="predicted"/>
<name>A0A6V8MER0_9BACT</name>
<dbReference type="RefSeq" id="WP_183353001.1">
    <property type="nucleotide sequence ID" value="NZ_BLXX01000001.1"/>
</dbReference>